<evidence type="ECO:0000313" key="2">
    <source>
        <dbReference type="Proteomes" id="UP000593576"/>
    </source>
</evidence>
<dbReference type="Proteomes" id="UP000593576">
    <property type="component" value="Unassembled WGS sequence"/>
</dbReference>
<dbReference type="EMBL" id="JABFAF010000005">
    <property type="protein sequence ID" value="MBA0856403.1"/>
    <property type="molecule type" value="Genomic_DNA"/>
</dbReference>
<proteinExistence type="predicted"/>
<comment type="caution">
    <text evidence="1">The sequence shown here is derived from an EMBL/GenBank/DDBJ whole genome shotgun (WGS) entry which is preliminary data.</text>
</comment>
<protein>
    <submittedName>
        <fullName evidence="1">Uncharacterized protein</fullName>
    </submittedName>
</protein>
<dbReference type="AlphaFoldDB" id="A0A7J9LCL6"/>
<accession>A0A7J9LCL6</accession>
<name>A0A7J9LCL6_GOSSC</name>
<sequence length="23" mass="2447">MIGGGANESITMSLDRVKKILGR</sequence>
<keyword evidence="2" id="KW-1185">Reference proteome</keyword>
<gene>
    <name evidence="1" type="ORF">Goshw_027911</name>
</gene>
<reference evidence="1 2" key="1">
    <citation type="journal article" date="2019" name="Genome Biol. Evol.">
        <title>Insights into the evolution of the New World diploid cottons (Gossypium, subgenus Houzingenia) based on genome sequencing.</title>
        <authorList>
            <person name="Grover C.E."/>
            <person name="Arick M.A. 2nd"/>
            <person name="Thrash A."/>
            <person name="Conover J.L."/>
            <person name="Sanders W.S."/>
            <person name="Peterson D.G."/>
            <person name="Frelichowski J.E."/>
            <person name="Scheffler J.A."/>
            <person name="Scheffler B.E."/>
            <person name="Wendel J.F."/>
        </authorList>
    </citation>
    <scope>NUCLEOTIDE SEQUENCE [LARGE SCALE GENOMIC DNA]</scope>
    <source>
        <strain evidence="1">1</strain>
        <tissue evidence="1">Leaf</tissue>
    </source>
</reference>
<evidence type="ECO:0000313" key="1">
    <source>
        <dbReference type="EMBL" id="MBA0856403.1"/>
    </source>
</evidence>
<organism evidence="1 2">
    <name type="scientific">Gossypium schwendimanii</name>
    <name type="common">Cotton</name>
    <dbReference type="NCBI Taxonomy" id="34291"/>
    <lineage>
        <taxon>Eukaryota</taxon>
        <taxon>Viridiplantae</taxon>
        <taxon>Streptophyta</taxon>
        <taxon>Embryophyta</taxon>
        <taxon>Tracheophyta</taxon>
        <taxon>Spermatophyta</taxon>
        <taxon>Magnoliopsida</taxon>
        <taxon>eudicotyledons</taxon>
        <taxon>Gunneridae</taxon>
        <taxon>Pentapetalae</taxon>
        <taxon>rosids</taxon>
        <taxon>malvids</taxon>
        <taxon>Malvales</taxon>
        <taxon>Malvaceae</taxon>
        <taxon>Malvoideae</taxon>
        <taxon>Gossypium</taxon>
    </lineage>
</organism>